<accession>A0A9N9XVY7</accession>
<evidence type="ECO:0000256" key="1">
    <source>
        <dbReference type="SAM" id="MobiDB-lite"/>
    </source>
</evidence>
<organism evidence="2 3">
    <name type="scientific">Clonostachys byssicola</name>
    <dbReference type="NCBI Taxonomy" id="160290"/>
    <lineage>
        <taxon>Eukaryota</taxon>
        <taxon>Fungi</taxon>
        <taxon>Dikarya</taxon>
        <taxon>Ascomycota</taxon>
        <taxon>Pezizomycotina</taxon>
        <taxon>Sordariomycetes</taxon>
        <taxon>Hypocreomycetidae</taxon>
        <taxon>Hypocreales</taxon>
        <taxon>Bionectriaceae</taxon>
        <taxon>Clonostachys</taxon>
    </lineage>
</organism>
<sequence>MQASCLNPNGGGSASSVLDQSDAAMSLPEEPCAQDDDSPPGHFGFIAQDKVLRLPKEQNPESNGCNKDLDLWFLIRTDQDHLALSCGATLTLS</sequence>
<name>A0A9N9XVY7_9HYPO</name>
<dbReference type="Proteomes" id="UP000754883">
    <property type="component" value="Unassembled WGS sequence"/>
</dbReference>
<protein>
    <submittedName>
        <fullName evidence="2">Uncharacterized protein</fullName>
    </submittedName>
</protein>
<reference evidence="2 3" key="2">
    <citation type="submission" date="2021-10" db="EMBL/GenBank/DDBJ databases">
        <authorList>
            <person name="Piombo E."/>
        </authorList>
    </citation>
    <scope>NUCLEOTIDE SEQUENCE [LARGE SCALE GENOMIC DNA]</scope>
</reference>
<dbReference type="EMBL" id="CABFNO020001298">
    <property type="protein sequence ID" value="CAG9977642.1"/>
    <property type="molecule type" value="Genomic_DNA"/>
</dbReference>
<comment type="caution">
    <text evidence="2">The sequence shown here is derived from an EMBL/GenBank/DDBJ whole genome shotgun (WGS) entry which is preliminary data.</text>
</comment>
<feature type="region of interest" description="Disordered" evidence="1">
    <location>
        <begin position="1"/>
        <end position="44"/>
    </location>
</feature>
<proteinExistence type="predicted"/>
<dbReference type="AlphaFoldDB" id="A0A9N9XVY7"/>
<feature type="non-terminal residue" evidence="2">
    <location>
        <position position="93"/>
    </location>
</feature>
<evidence type="ECO:0000313" key="2">
    <source>
        <dbReference type="EMBL" id="CAG9977642.1"/>
    </source>
</evidence>
<reference evidence="3" key="1">
    <citation type="submission" date="2019-06" db="EMBL/GenBank/DDBJ databases">
        <authorList>
            <person name="Broberg M."/>
        </authorList>
    </citation>
    <scope>NUCLEOTIDE SEQUENCE [LARGE SCALE GENOMIC DNA]</scope>
</reference>
<gene>
    <name evidence="2" type="ORF">CBYS24578_00008797</name>
</gene>
<dbReference type="OrthoDB" id="10412706at2759"/>
<evidence type="ECO:0000313" key="3">
    <source>
        <dbReference type="Proteomes" id="UP000754883"/>
    </source>
</evidence>
<keyword evidence="3" id="KW-1185">Reference proteome</keyword>